<dbReference type="PROSITE" id="PS51257">
    <property type="entry name" value="PROKAR_LIPOPROTEIN"/>
    <property type="match status" value="1"/>
</dbReference>
<dbReference type="CDD" id="cd07018">
    <property type="entry name" value="S49_SppA_67K_type"/>
    <property type="match status" value="1"/>
</dbReference>
<dbReference type="PANTHER" id="PTHR33209">
    <property type="entry name" value="PROTEASE 4"/>
    <property type="match status" value="1"/>
</dbReference>
<dbReference type="SUPFAM" id="SSF52096">
    <property type="entry name" value="ClpP/crotonase"/>
    <property type="match status" value="2"/>
</dbReference>
<keyword evidence="4 10" id="KW-0378">Hydrolase</keyword>
<dbReference type="InterPro" id="IPR047272">
    <property type="entry name" value="S49_SppA_C"/>
</dbReference>
<feature type="active site" description="Proton donor/acceptor" evidence="7">
    <location>
        <position position="194"/>
    </location>
</feature>
<keyword evidence="8" id="KW-0812">Transmembrane</keyword>
<dbReference type="EC" id="3.4.21.-" evidence="10"/>
<dbReference type="InterPro" id="IPR047217">
    <property type="entry name" value="S49_SppA_67K_type_N"/>
</dbReference>
<feature type="domain" description="Peptidase S49" evidence="9">
    <location>
        <begin position="126"/>
        <end position="278"/>
    </location>
</feature>
<evidence type="ECO:0000256" key="6">
    <source>
        <dbReference type="ARBA" id="ARBA00023136"/>
    </source>
</evidence>
<evidence type="ECO:0000313" key="11">
    <source>
        <dbReference type="Proteomes" id="UP000254263"/>
    </source>
</evidence>
<dbReference type="EMBL" id="UGTI01000001">
    <property type="protein sequence ID" value="SUB78589.1"/>
    <property type="molecule type" value="Genomic_DNA"/>
</dbReference>
<name>A0A379DJM9_9PORP</name>
<keyword evidence="8" id="KW-1133">Transmembrane helix</keyword>
<evidence type="ECO:0000256" key="8">
    <source>
        <dbReference type="SAM" id="Phobius"/>
    </source>
</evidence>
<dbReference type="CDD" id="cd07023">
    <property type="entry name" value="S49_Sppa_N_C"/>
    <property type="match status" value="1"/>
</dbReference>
<evidence type="ECO:0000313" key="10">
    <source>
        <dbReference type="EMBL" id="SUB78589.1"/>
    </source>
</evidence>
<dbReference type="GO" id="GO:0016020">
    <property type="term" value="C:membrane"/>
    <property type="evidence" value="ECO:0007669"/>
    <property type="project" value="UniProtKB-SubCell"/>
</dbReference>
<dbReference type="InterPro" id="IPR004634">
    <property type="entry name" value="Pept_S49_pIV"/>
</dbReference>
<comment type="similarity">
    <text evidence="2">Belongs to the peptidase S49 family.</text>
</comment>
<comment type="subcellular location">
    <subcellularLocation>
        <location evidence="1">Membrane</location>
    </subcellularLocation>
</comment>
<dbReference type="Gene3D" id="3.90.226.10">
    <property type="entry name" value="2-enoyl-CoA Hydratase, Chain A, domain 1"/>
    <property type="match status" value="3"/>
</dbReference>
<dbReference type="Pfam" id="PF01343">
    <property type="entry name" value="Peptidase_S49"/>
    <property type="match status" value="2"/>
</dbReference>
<feature type="transmembrane region" description="Helical" evidence="8">
    <location>
        <begin position="7"/>
        <end position="34"/>
    </location>
</feature>
<keyword evidence="3 10" id="KW-0645">Protease</keyword>
<evidence type="ECO:0000256" key="5">
    <source>
        <dbReference type="ARBA" id="ARBA00022825"/>
    </source>
</evidence>
<evidence type="ECO:0000256" key="1">
    <source>
        <dbReference type="ARBA" id="ARBA00004370"/>
    </source>
</evidence>
<dbReference type="AlphaFoldDB" id="A0A379DJM9"/>
<evidence type="ECO:0000256" key="2">
    <source>
        <dbReference type="ARBA" id="ARBA00008683"/>
    </source>
</evidence>
<organism evidence="10 11">
    <name type="scientific">Porphyromonas macacae</name>
    <dbReference type="NCBI Taxonomy" id="28115"/>
    <lineage>
        <taxon>Bacteria</taxon>
        <taxon>Pseudomonadati</taxon>
        <taxon>Bacteroidota</taxon>
        <taxon>Bacteroidia</taxon>
        <taxon>Bacteroidales</taxon>
        <taxon>Porphyromonadaceae</taxon>
        <taxon>Porphyromonas</taxon>
    </lineage>
</organism>
<evidence type="ECO:0000256" key="4">
    <source>
        <dbReference type="ARBA" id="ARBA00022801"/>
    </source>
</evidence>
<dbReference type="InterPro" id="IPR002142">
    <property type="entry name" value="Peptidase_S49"/>
</dbReference>
<evidence type="ECO:0000256" key="7">
    <source>
        <dbReference type="PIRSR" id="PIRSR001217-1"/>
    </source>
</evidence>
<feature type="active site" description="Nucleophile" evidence="7">
    <location>
        <position position="391"/>
    </location>
</feature>
<protein>
    <submittedName>
        <fullName evidence="10">Protease 4</fullName>
        <ecNumber evidence="10">3.4.21.-</ecNumber>
    </submittedName>
</protein>
<evidence type="ECO:0000256" key="3">
    <source>
        <dbReference type="ARBA" id="ARBA00022670"/>
    </source>
</evidence>
<sequence>MKDFFKMFFASVLGVVTAGIILACISLFIMVGWITSVASSFSKTESVSILDNSILVINFSELPETENDDPFTSFTKQEKTITLSNAIKAIKIAKNNPSIKGIYLNTEMPTAGMASLDEVRRALQDFKKSGKFIIAYGDNYTQKGYYLSSIADKVFLNPLGKVNIIGIASSTIFYKKALDKLGVEMLTFKVGTYKGAVEPYILDHLSDANKEQIKTYINGLWDNIVEDIAKARNITPESIREFADQGHALEEGEMFLKTGLIDSLVYREDLYGYLKNKLDIEKSKKLNLVSLNDVLEGGNIKVSKGEKIAVVFADGVIMPEQADIYDMSSGITEKLTKQLKQLAEDDNIKAVVMRVNSPGGSAFLSEQIWYQVANIKKAKPIVVSMGDYAASGGYYISSAANKIFAEPNTLTGSIGIFGQVPNASKFVEKIGLNVDVVKTSKFSDMILSGNIAGIMKPMSEDEKALIQKEVERGYDIFISRVAEGRNMTKDKVDSIGQGRVWLGEKALELGLVDHLGGLDDAIAAAAKLANLSNYRLVYDASQSSNIFELFFKTGRRELELRLMGKALSREELFLLREYRNIMQPGIMTRLPYGFNAY</sequence>
<gene>
    <name evidence="10" type="primary">sppA</name>
    <name evidence="10" type="ORF">NCTC13100_01771</name>
</gene>
<dbReference type="GO" id="GO:0008236">
    <property type="term" value="F:serine-type peptidase activity"/>
    <property type="evidence" value="ECO:0007669"/>
    <property type="project" value="UniProtKB-KW"/>
</dbReference>
<dbReference type="NCBIfam" id="TIGR00705">
    <property type="entry name" value="SppA_67K"/>
    <property type="match status" value="1"/>
</dbReference>
<dbReference type="InterPro" id="IPR004635">
    <property type="entry name" value="Pept_S49_SppA"/>
</dbReference>
<reference evidence="10 11" key="1">
    <citation type="submission" date="2018-06" db="EMBL/GenBank/DDBJ databases">
        <authorList>
            <consortium name="Pathogen Informatics"/>
            <person name="Doyle S."/>
        </authorList>
    </citation>
    <scope>NUCLEOTIDE SEQUENCE [LARGE SCALE GENOMIC DNA]</scope>
    <source>
        <strain evidence="10 11">NCTC13100</strain>
    </source>
</reference>
<accession>A0A379DJM9</accession>
<dbReference type="NCBIfam" id="TIGR00706">
    <property type="entry name" value="SppA_dom"/>
    <property type="match status" value="1"/>
</dbReference>
<proteinExistence type="inferred from homology"/>
<keyword evidence="5" id="KW-0720">Serine protease</keyword>
<keyword evidence="6 8" id="KW-0472">Membrane</keyword>
<dbReference type="Proteomes" id="UP000254263">
    <property type="component" value="Unassembled WGS sequence"/>
</dbReference>
<evidence type="ECO:0000259" key="9">
    <source>
        <dbReference type="Pfam" id="PF01343"/>
    </source>
</evidence>
<dbReference type="GO" id="GO:0006465">
    <property type="term" value="P:signal peptide processing"/>
    <property type="evidence" value="ECO:0007669"/>
    <property type="project" value="InterPro"/>
</dbReference>
<dbReference type="InterPro" id="IPR029045">
    <property type="entry name" value="ClpP/crotonase-like_dom_sf"/>
</dbReference>
<dbReference type="RefSeq" id="WP_018360009.1">
    <property type="nucleotide sequence ID" value="NZ_UGTI01000001.1"/>
</dbReference>
<dbReference type="PIRSF" id="PIRSF001217">
    <property type="entry name" value="Protease_4_SppA"/>
    <property type="match status" value="1"/>
</dbReference>
<feature type="domain" description="Peptidase S49" evidence="9">
    <location>
        <begin position="376"/>
        <end position="531"/>
    </location>
</feature>
<dbReference type="PANTHER" id="PTHR33209:SF1">
    <property type="entry name" value="PEPTIDASE S49 DOMAIN-CONTAINING PROTEIN"/>
    <property type="match status" value="1"/>
</dbReference>